<evidence type="ECO:0000313" key="3">
    <source>
        <dbReference type="Proteomes" id="UP000324222"/>
    </source>
</evidence>
<feature type="compositionally biased region" description="Basic residues" evidence="1">
    <location>
        <begin position="24"/>
        <end position="34"/>
    </location>
</feature>
<evidence type="ECO:0000256" key="1">
    <source>
        <dbReference type="SAM" id="MobiDB-lite"/>
    </source>
</evidence>
<feature type="compositionally biased region" description="Basic and acidic residues" evidence="1">
    <location>
        <begin position="1"/>
        <end position="23"/>
    </location>
</feature>
<name>A0A5B7K654_PORTR</name>
<feature type="region of interest" description="Disordered" evidence="1">
    <location>
        <begin position="1"/>
        <end position="36"/>
    </location>
</feature>
<protein>
    <submittedName>
        <fullName evidence="2">Uncharacterized protein</fullName>
    </submittedName>
</protein>
<sequence length="80" mass="9678">MGEWIREKEKEEEKDKEERERGTKERKRGKRKGEMKKTAETVFRNLRIPLCVTSPLFLHGALGRKEERRRVMGRMGREDY</sequence>
<organism evidence="2 3">
    <name type="scientific">Portunus trituberculatus</name>
    <name type="common">Swimming crab</name>
    <name type="synonym">Neptunus trituberculatus</name>
    <dbReference type="NCBI Taxonomy" id="210409"/>
    <lineage>
        <taxon>Eukaryota</taxon>
        <taxon>Metazoa</taxon>
        <taxon>Ecdysozoa</taxon>
        <taxon>Arthropoda</taxon>
        <taxon>Crustacea</taxon>
        <taxon>Multicrustacea</taxon>
        <taxon>Malacostraca</taxon>
        <taxon>Eumalacostraca</taxon>
        <taxon>Eucarida</taxon>
        <taxon>Decapoda</taxon>
        <taxon>Pleocyemata</taxon>
        <taxon>Brachyura</taxon>
        <taxon>Eubrachyura</taxon>
        <taxon>Portunoidea</taxon>
        <taxon>Portunidae</taxon>
        <taxon>Portuninae</taxon>
        <taxon>Portunus</taxon>
    </lineage>
</organism>
<evidence type="ECO:0000313" key="2">
    <source>
        <dbReference type="EMBL" id="MPD05862.1"/>
    </source>
</evidence>
<proteinExistence type="predicted"/>
<dbReference type="AlphaFoldDB" id="A0A5B7K654"/>
<keyword evidence="3" id="KW-1185">Reference proteome</keyword>
<gene>
    <name evidence="2" type="ORF">E2C01_101632</name>
</gene>
<dbReference type="EMBL" id="VSRR010148111">
    <property type="protein sequence ID" value="MPD05862.1"/>
    <property type="molecule type" value="Genomic_DNA"/>
</dbReference>
<accession>A0A5B7K654</accession>
<dbReference type="Proteomes" id="UP000324222">
    <property type="component" value="Unassembled WGS sequence"/>
</dbReference>
<reference evidence="2 3" key="1">
    <citation type="submission" date="2019-05" db="EMBL/GenBank/DDBJ databases">
        <title>Another draft genome of Portunus trituberculatus and its Hox gene families provides insights of decapod evolution.</title>
        <authorList>
            <person name="Jeong J.-H."/>
            <person name="Song I."/>
            <person name="Kim S."/>
            <person name="Choi T."/>
            <person name="Kim D."/>
            <person name="Ryu S."/>
            <person name="Kim W."/>
        </authorList>
    </citation>
    <scope>NUCLEOTIDE SEQUENCE [LARGE SCALE GENOMIC DNA]</scope>
    <source>
        <tissue evidence="2">Muscle</tissue>
    </source>
</reference>
<comment type="caution">
    <text evidence="2">The sequence shown here is derived from an EMBL/GenBank/DDBJ whole genome shotgun (WGS) entry which is preliminary data.</text>
</comment>